<feature type="region of interest" description="Disordered" evidence="1">
    <location>
        <begin position="109"/>
        <end position="129"/>
    </location>
</feature>
<proteinExistence type="predicted"/>
<feature type="compositionally biased region" description="Polar residues" evidence="1">
    <location>
        <begin position="1"/>
        <end position="10"/>
    </location>
</feature>
<sequence length="245" mass="27957">MITRGKSSGKTVVDEQKKGKSNASVIGSKAKLIKKKYEDEFVDIENRTSGSEYSPPRKLHRPSQETDSLSQFQTTCSTRHIYRHSNTLKEEKTFTSLTKMNFDGSSHWHKRHFSEETLPKSSSRPRTLNVSRDHNFSLTSHLDDDEIEEMTCSERLLNALKDGNLLTIGRIIRNRISSGTLSEVCLMEISKQTEPPKVPLMMNLLANENADLEDMKSYNAVSIFLQNFPSCHEKPLKRLQNLSTH</sequence>
<protein>
    <submittedName>
        <fullName evidence="2">Uncharacterized protein</fullName>
    </submittedName>
</protein>
<feature type="region of interest" description="Disordered" evidence="1">
    <location>
        <begin position="1"/>
        <end position="29"/>
    </location>
</feature>
<evidence type="ECO:0000313" key="2">
    <source>
        <dbReference type="EMBL" id="ULT87700.1"/>
    </source>
</evidence>
<gene>
    <name evidence="2" type="ORF">L3Y34_007102</name>
</gene>
<dbReference type="Proteomes" id="UP000827892">
    <property type="component" value="Chromosome V"/>
</dbReference>
<reference evidence="2 3" key="1">
    <citation type="submission" date="2022-02" db="EMBL/GenBank/DDBJ databases">
        <title>Chromosome-level reference genomes for two strains of Caenorhabditis briggsae: an improved platform for comparative genomics.</title>
        <authorList>
            <person name="Stevens L."/>
            <person name="Andersen E.C."/>
        </authorList>
    </citation>
    <scope>NUCLEOTIDE SEQUENCE [LARGE SCALE GENOMIC DNA]</scope>
    <source>
        <strain evidence="2">QX1410_ONT</strain>
        <tissue evidence="2">Whole-organism</tissue>
    </source>
</reference>
<dbReference type="AlphaFoldDB" id="A0AAE9CZA0"/>
<name>A0AAE9CZA0_CAEBR</name>
<feature type="compositionally biased region" description="Polar residues" evidence="1">
    <location>
        <begin position="119"/>
        <end position="129"/>
    </location>
</feature>
<evidence type="ECO:0000313" key="3">
    <source>
        <dbReference type="Proteomes" id="UP000827892"/>
    </source>
</evidence>
<organism evidence="2 3">
    <name type="scientific">Caenorhabditis briggsae</name>
    <dbReference type="NCBI Taxonomy" id="6238"/>
    <lineage>
        <taxon>Eukaryota</taxon>
        <taxon>Metazoa</taxon>
        <taxon>Ecdysozoa</taxon>
        <taxon>Nematoda</taxon>
        <taxon>Chromadorea</taxon>
        <taxon>Rhabditida</taxon>
        <taxon>Rhabditina</taxon>
        <taxon>Rhabditomorpha</taxon>
        <taxon>Rhabditoidea</taxon>
        <taxon>Rhabditidae</taxon>
        <taxon>Peloderinae</taxon>
        <taxon>Caenorhabditis</taxon>
    </lineage>
</organism>
<dbReference type="RefSeq" id="XP_002649056.2">
    <property type="nucleotide sequence ID" value="XM_002649010.2"/>
</dbReference>
<accession>A0AAE9CZA0</accession>
<evidence type="ECO:0000256" key="1">
    <source>
        <dbReference type="SAM" id="MobiDB-lite"/>
    </source>
</evidence>
<dbReference type="EMBL" id="CP090895">
    <property type="protein sequence ID" value="ULT87700.1"/>
    <property type="molecule type" value="Genomic_DNA"/>
</dbReference>
<dbReference type="KEGG" id="cbr:CBG_21989"/>
<feature type="region of interest" description="Disordered" evidence="1">
    <location>
        <begin position="45"/>
        <end position="72"/>
    </location>
</feature>